<accession>A0AAN5DAJ0</accession>
<keyword evidence="3" id="KW-1185">Reference proteome</keyword>
<evidence type="ECO:0000313" key="2">
    <source>
        <dbReference type="EMBL" id="GMR58657.1"/>
    </source>
</evidence>
<protein>
    <submittedName>
        <fullName evidence="2">Uncharacterized protein</fullName>
    </submittedName>
</protein>
<reference evidence="3" key="1">
    <citation type="submission" date="2022-10" db="EMBL/GenBank/DDBJ databases">
        <title>Genome assembly of Pristionchus species.</title>
        <authorList>
            <person name="Yoshida K."/>
            <person name="Sommer R.J."/>
        </authorList>
    </citation>
    <scope>NUCLEOTIDE SEQUENCE [LARGE SCALE GENOMIC DNA]</scope>
    <source>
        <strain evidence="3">RS5460</strain>
    </source>
</reference>
<dbReference type="AlphaFoldDB" id="A0AAN5DAJ0"/>
<feature type="compositionally biased region" description="Polar residues" evidence="1">
    <location>
        <begin position="94"/>
        <end position="107"/>
    </location>
</feature>
<dbReference type="Proteomes" id="UP001328107">
    <property type="component" value="Unassembled WGS sequence"/>
</dbReference>
<sequence length="107" mass="12369">MTQRGVKSSSIRHFDLTREEIASFRERNKMNRVSLEYPLVEVEYRRIFSVLSDSSTFTCRQECPRVPEELSSSRYSSAPHCQHNSSARMREVNSLETKSSPLPLSNV</sequence>
<organism evidence="2 3">
    <name type="scientific">Pristionchus mayeri</name>
    <dbReference type="NCBI Taxonomy" id="1317129"/>
    <lineage>
        <taxon>Eukaryota</taxon>
        <taxon>Metazoa</taxon>
        <taxon>Ecdysozoa</taxon>
        <taxon>Nematoda</taxon>
        <taxon>Chromadorea</taxon>
        <taxon>Rhabditida</taxon>
        <taxon>Rhabditina</taxon>
        <taxon>Diplogasteromorpha</taxon>
        <taxon>Diplogasteroidea</taxon>
        <taxon>Neodiplogasteridae</taxon>
        <taxon>Pristionchus</taxon>
    </lineage>
</organism>
<feature type="region of interest" description="Disordered" evidence="1">
    <location>
        <begin position="68"/>
        <end position="107"/>
    </location>
</feature>
<evidence type="ECO:0000256" key="1">
    <source>
        <dbReference type="SAM" id="MobiDB-lite"/>
    </source>
</evidence>
<proteinExistence type="predicted"/>
<gene>
    <name evidence="2" type="ORF">PMAYCL1PPCAC_28852</name>
</gene>
<dbReference type="EMBL" id="BTRK01000006">
    <property type="protein sequence ID" value="GMR58657.1"/>
    <property type="molecule type" value="Genomic_DNA"/>
</dbReference>
<evidence type="ECO:0000313" key="3">
    <source>
        <dbReference type="Proteomes" id="UP001328107"/>
    </source>
</evidence>
<feature type="non-terminal residue" evidence="2">
    <location>
        <position position="107"/>
    </location>
</feature>
<name>A0AAN5DAJ0_9BILA</name>
<comment type="caution">
    <text evidence="2">The sequence shown here is derived from an EMBL/GenBank/DDBJ whole genome shotgun (WGS) entry which is preliminary data.</text>
</comment>